<dbReference type="AlphaFoldDB" id="E4THK0"/>
<dbReference type="GO" id="GO:0005737">
    <property type="term" value="C:cytoplasm"/>
    <property type="evidence" value="ECO:0007669"/>
    <property type="project" value="UniProtKB-SubCell"/>
</dbReference>
<evidence type="ECO:0000256" key="10">
    <source>
        <dbReference type="RuleBase" id="RU003915"/>
    </source>
</evidence>
<dbReference type="PANTHER" id="PTHR47861">
    <property type="entry name" value="FKBP-TYPE PEPTIDYL-PROLYL CIS-TRANS ISOMERASE SLYD"/>
    <property type="match status" value="1"/>
</dbReference>
<comment type="function">
    <text evidence="8">Also involved in hydrogenase metallocenter assembly, probably by participating in the nickel insertion step. This function in hydrogenase biosynthesis requires chaperone activity and the presence of the metal-binding domain, but not PPIase activity.</text>
</comment>
<keyword evidence="6" id="KW-0143">Chaperone</keyword>
<reference key="1">
    <citation type="submission" date="2010-11" db="EMBL/GenBank/DDBJ databases">
        <title>The complete genome of chromosome of Calditerrivibrio nitroreducens DSM 19672.</title>
        <authorList>
            <consortium name="US DOE Joint Genome Institute (JGI-PGF)"/>
            <person name="Lucas S."/>
            <person name="Copeland A."/>
            <person name="Lapidus A."/>
            <person name="Bruce D."/>
            <person name="Goodwin L."/>
            <person name="Pitluck S."/>
            <person name="Kyrpides N."/>
            <person name="Mavromatis K."/>
            <person name="Ivanova N."/>
            <person name="Mikhailova N."/>
            <person name="Zeytun A."/>
            <person name="Brettin T."/>
            <person name="Detter J.C."/>
            <person name="Tapia R."/>
            <person name="Han C."/>
            <person name="Land M."/>
            <person name="Hauser L."/>
            <person name="Markowitz V."/>
            <person name="Cheng J.-F."/>
            <person name="Hugenholtz P."/>
            <person name="Woyke T."/>
            <person name="Wu D."/>
            <person name="Spring S."/>
            <person name="Schroeder M."/>
            <person name="Brambilla E."/>
            <person name="Klenk H.-P."/>
            <person name="Eisen J.A."/>
        </authorList>
    </citation>
    <scope>NUCLEOTIDE SEQUENCE [LARGE SCALE GENOMIC DNA]</scope>
    <source>
        <strain>DSM 19672</strain>
    </source>
</reference>
<dbReference type="GO" id="GO:0003755">
    <property type="term" value="F:peptidyl-prolyl cis-trans isomerase activity"/>
    <property type="evidence" value="ECO:0007669"/>
    <property type="project" value="UniProtKB-UniRule"/>
</dbReference>
<dbReference type="OrthoDB" id="9808891at2"/>
<keyword evidence="4" id="KW-0963">Cytoplasm</keyword>
<comment type="catalytic activity">
    <reaction evidence="1 9 10">
        <text>[protein]-peptidylproline (omega=180) = [protein]-peptidylproline (omega=0)</text>
        <dbReference type="Rhea" id="RHEA:16237"/>
        <dbReference type="Rhea" id="RHEA-COMP:10747"/>
        <dbReference type="Rhea" id="RHEA-COMP:10748"/>
        <dbReference type="ChEBI" id="CHEBI:83833"/>
        <dbReference type="ChEBI" id="CHEBI:83834"/>
        <dbReference type="EC" id="5.2.1.8"/>
    </reaction>
</comment>
<dbReference type="KEGG" id="cni:Calni_0914"/>
<dbReference type="Gene3D" id="3.10.50.40">
    <property type="match status" value="1"/>
</dbReference>
<evidence type="ECO:0000256" key="5">
    <source>
        <dbReference type="ARBA" id="ARBA00023110"/>
    </source>
</evidence>
<keyword evidence="13" id="KW-1185">Reference proteome</keyword>
<evidence type="ECO:0000256" key="6">
    <source>
        <dbReference type="ARBA" id="ARBA00023186"/>
    </source>
</evidence>
<dbReference type="EC" id="5.2.1.8" evidence="10"/>
<keyword evidence="5 9" id="KW-0697">Rotamase</keyword>
<evidence type="ECO:0000256" key="1">
    <source>
        <dbReference type="ARBA" id="ARBA00000971"/>
    </source>
</evidence>
<evidence type="ECO:0000256" key="4">
    <source>
        <dbReference type="ARBA" id="ARBA00022490"/>
    </source>
</evidence>
<dbReference type="InterPro" id="IPR001179">
    <property type="entry name" value="PPIase_FKBP_dom"/>
</dbReference>
<dbReference type="EMBL" id="CP002347">
    <property type="protein sequence ID" value="ADR18825.1"/>
    <property type="molecule type" value="Genomic_DNA"/>
</dbReference>
<evidence type="ECO:0000256" key="8">
    <source>
        <dbReference type="ARBA" id="ARBA00037071"/>
    </source>
</evidence>
<sequence>MAKNFKDSTMITKNSVIKICYSARSLEGELLDATPANEPLTFNIGKGELPEEIEKNLLGLKEGDKKKIILTPEMLFGDWMEENVLMIPRSHIPDDDGQIQKNKFIDLRDNEGNMFRGFVVDITDEGYVIDFNHPFAGKTIEYDIEIISVE</sequence>
<dbReference type="HOGENOM" id="CLU_098197_3_0_0"/>
<accession>E4THK0</accession>
<gene>
    <name evidence="12" type="ordered locus">Calni_0914</name>
</gene>
<dbReference type="RefSeq" id="WP_013451038.1">
    <property type="nucleotide sequence ID" value="NC_014758.1"/>
</dbReference>
<organism evidence="12 13">
    <name type="scientific">Calditerrivibrio nitroreducens (strain DSM 19672 / NBRC 101217 / Yu37-1)</name>
    <dbReference type="NCBI Taxonomy" id="768670"/>
    <lineage>
        <taxon>Bacteria</taxon>
        <taxon>Pseudomonadati</taxon>
        <taxon>Deferribacterota</taxon>
        <taxon>Deferribacteres</taxon>
        <taxon>Deferribacterales</taxon>
        <taxon>Calditerrivibrionaceae</taxon>
    </lineage>
</organism>
<dbReference type="eggNOG" id="COG1047">
    <property type="taxonomic scope" value="Bacteria"/>
</dbReference>
<comment type="similarity">
    <text evidence="3 10">Belongs to the FKBP-type PPIase family.</text>
</comment>
<dbReference type="InterPro" id="IPR046357">
    <property type="entry name" value="PPIase_dom_sf"/>
</dbReference>
<proteinExistence type="inferred from homology"/>
<dbReference type="SUPFAM" id="SSF54534">
    <property type="entry name" value="FKBP-like"/>
    <property type="match status" value="1"/>
</dbReference>
<protein>
    <recommendedName>
        <fullName evidence="10">Peptidyl-prolyl cis-trans isomerase</fullName>
        <ecNumber evidence="10">5.2.1.8</ecNumber>
    </recommendedName>
</protein>
<dbReference type="STRING" id="768670.Calni_0914"/>
<name>E4THK0_CALNY</name>
<evidence type="ECO:0000313" key="12">
    <source>
        <dbReference type="EMBL" id="ADR18825.1"/>
    </source>
</evidence>
<dbReference type="GO" id="GO:0042026">
    <property type="term" value="P:protein refolding"/>
    <property type="evidence" value="ECO:0007669"/>
    <property type="project" value="UniProtKB-ARBA"/>
</dbReference>
<evidence type="ECO:0000256" key="7">
    <source>
        <dbReference type="ARBA" id="ARBA00023235"/>
    </source>
</evidence>
<comment type="subcellular location">
    <subcellularLocation>
        <location evidence="2">Cytoplasm</location>
    </subcellularLocation>
</comment>
<evidence type="ECO:0000259" key="11">
    <source>
        <dbReference type="PROSITE" id="PS50059"/>
    </source>
</evidence>
<dbReference type="PROSITE" id="PS50059">
    <property type="entry name" value="FKBP_PPIASE"/>
    <property type="match status" value="1"/>
</dbReference>
<dbReference type="Pfam" id="PF00254">
    <property type="entry name" value="FKBP_C"/>
    <property type="match status" value="1"/>
</dbReference>
<evidence type="ECO:0000256" key="3">
    <source>
        <dbReference type="ARBA" id="ARBA00006577"/>
    </source>
</evidence>
<evidence type="ECO:0000256" key="9">
    <source>
        <dbReference type="PROSITE-ProRule" id="PRU00277"/>
    </source>
</evidence>
<keyword evidence="7 9" id="KW-0413">Isomerase</keyword>
<evidence type="ECO:0000313" key="13">
    <source>
        <dbReference type="Proteomes" id="UP000007039"/>
    </source>
</evidence>
<dbReference type="PANTHER" id="PTHR47861:SF3">
    <property type="entry name" value="FKBP-TYPE PEPTIDYL-PROLYL CIS-TRANS ISOMERASE SLYD"/>
    <property type="match status" value="1"/>
</dbReference>
<evidence type="ECO:0000256" key="2">
    <source>
        <dbReference type="ARBA" id="ARBA00004496"/>
    </source>
</evidence>
<reference evidence="12 13" key="2">
    <citation type="journal article" date="2011" name="Stand. Genomic Sci.">
        <title>Complete genome sequence of Calditerrivibrio nitroreducens type strain (Yu37-1).</title>
        <authorList>
            <person name="Pitluck S."/>
            <person name="Sikorski J."/>
            <person name="Zeytun A."/>
            <person name="Lapidus A."/>
            <person name="Nolan M."/>
            <person name="Lucas S."/>
            <person name="Hammon N."/>
            <person name="Deshpande S."/>
            <person name="Cheng J.F."/>
            <person name="Tapia R."/>
            <person name="Han C."/>
            <person name="Goodwin L."/>
            <person name="Liolios K."/>
            <person name="Pagani I."/>
            <person name="Ivanova N."/>
            <person name="Mavromatis K."/>
            <person name="Pati A."/>
            <person name="Chen A."/>
            <person name="Palaniappan K."/>
            <person name="Hauser L."/>
            <person name="Chang Y.J."/>
            <person name="Jeffries C.D."/>
            <person name="Detter J.C."/>
            <person name="Brambilla E."/>
            <person name="Djao O.D."/>
            <person name="Rohde M."/>
            <person name="Spring S."/>
            <person name="Goker M."/>
            <person name="Woyke T."/>
            <person name="Bristow J."/>
            <person name="Eisen J.A."/>
            <person name="Markowitz V."/>
            <person name="Hugenholtz P."/>
            <person name="Kyrpides N.C."/>
            <person name="Klenk H.P."/>
            <person name="Land M."/>
        </authorList>
    </citation>
    <scope>NUCLEOTIDE SEQUENCE [LARGE SCALE GENOMIC DNA]</scope>
    <source>
        <strain evidence="13">DSM 19672 / NBRC 101217 / Yu37-1</strain>
    </source>
</reference>
<dbReference type="Proteomes" id="UP000007039">
    <property type="component" value="Chromosome"/>
</dbReference>
<feature type="domain" description="PPIase FKBP-type" evidence="11">
    <location>
        <begin position="14"/>
        <end position="108"/>
    </location>
</feature>